<keyword evidence="3" id="KW-0808">Transferase</keyword>
<accession>A0A4P7XJC9</accession>
<dbReference type="KEGG" id="hmi:soil367_11235"/>
<organism evidence="3 4">
    <name type="scientific">Hydrocarboniclastica marina</name>
    <dbReference type="NCBI Taxonomy" id="2259620"/>
    <lineage>
        <taxon>Bacteria</taxon>
        <taxon>Pseudomonadati</taxon>
        <taxon>Pseudomonadota</taxon>
        <taxon>Gammaproteobacteria</taxon>
        <taxon>Alteromonadales</taxon>
        <taxon>Alteromonadaceae</taxon>
        <taxon>Hydrocarboniclastica</taxon>
    </lineage>
</organism>
<dbReference type="Proteomes" id="UP000298049">
    <property type="component" value="Chromosome"/>
</dbReference>
<protein>
    <submittedName>
        <fullName evidence="3">Glycosyltransferase family 1 protein</fullName>
    </submittedName>
</protein>
<name>A0A4P7XJC9_9ALTE</name>
<gene>
    <name evidence="3" type="ORF">soil367_11235</name>
</gene>
<dbReference type="CDD" id="cd03808">
    <property type="entry name" value="GT4_CapM-like"/>
    <property type="match status" value="1"/>
</dbReference>
<dbReference type="AlphaFoldDB" id="A0A4P7XJC9"/>
<evidence type="ECO:0000313" key="4">
    <source>
        <dbReference type="Proteomes" id="UP000298049"/>
    </source>
</evidence>
<dbReference type="InterPro" id="IPR001296">
    <property type="entry name" value="Glyco_trans_1"/>
</dbReference>
<dbReference type="EMBL" id="CP031093">
    <property type="protein sequence ID" value="QCF26462.1"/>
    <property type="molecule type" value="Genomic_DNA"/>
</dbReference>
<dbReference type="Pfam" id="PF00534">
    <property type="entry name" value="Glycos_transf_1"/>
    <property type="match status" value="1"/>
</dbReference>
<dbReference type="SUPFAM" id="SSF53756">
    <property type="entry name" value="UDP-Glycosyltransferase/glycogen phosphorylase"/>
    <property type="match status" value="1"/>
</dbReference>
<dbReference type="InterPro" id="IPR028098">
    <property type="entry name" value="Glyco_trans_4-like_N"/>
</dbReference>
<dbReference type="GO" id="GO:0016757">
    <property type="term" value="F:glycosyltransferase activity"/>
    <property type="evidence" value="ECO:0007669"/>
    <property type="project" value="UniProtKB-ARBA"/>
</dbReference>
<feature type="domain" description="Glycosyl transferase family 1" evidence="1">
    <location>
        <begin position="195"/>
        <end position="345"/>
    </location>
</feature>
<sequence>MKVVYIITRSDVIGGASAHVLALAKGVQGAGHEVVILIGGNGLVHKIAEEMGLKTLALRYMVREISPLDEVKGYFELVRVLAELSPDLVHTHSAKAGMLGRLAARRLSLPVIHTAHGWPFTEGVSGLKKAIYIRVERFMALRCEKIITVSEYDRSIALAAGVSGPQQLITVHNGVPEIDFDTPANNKSGGGSPVRLIMVARFEQPKDHCLLLESLAPLRFLEWQLDLVGDGPTIRYARQKAFELKLSDRVNFLGSRDDVPELLAEADLLVLISLWEGLPLTILEGMRASLPVVASDVGGISELVNHGINGLLVPRSSARELTAALAEILPDADRMRAMGELGRKRYEEDFSFDQMLEKTLGAYYGVVRELV</sequence>
<feature type="domain" description="Glycosyltransferase subfamily 4-like N-terminal" evidence="2">
    <location>
        <begin position="14"/>
        <end position="174"/>
    </location>
</feature>
<proteinExistence type="predicted"/>
<evidence type="ECO:0000259" key="1">
    <source>
        <dbReference type="Pfam" id="PF00534"/>
    </source>
</evidence>
<dbReference type="RefSeq" id="WP_136549183.1">
    <property type="nucleotide sequence ID" value="NZ_CP031093.1"/>
</dbReference>
<keyword evidence="4" id="KW-1185">Reference proteome</keyword>
<evidence type="ECO:0000313" key="3">
    <source>
        <dbReference type="EMBL" id="QCF26462.1"/>
    </source>
</evidence>
<dbReference type="OrthoDB" id="9768937at2"/>
<reference evidence="3 4" key="1">
    <citation type="submission" date="2018-07" db="EMBL/GenBank/DDBJ databases">
        <title>Marsedoiliclastica nanhaica gen. nov. sp. nov., a novel marine hydrocarbonoclastic bacterium isolated from an in-situ enriched hydrocarbon-degrading consortium in deep-sea sediment.</title>
        <authorList>
            <person name="Dong C."/>
            <person name="Ma T."/>
            <person name="Liu R."/>
            <person name="Shao Z."/>
        </authorList>
    </citation>
    <scope>NUCLEOTIDE SEQUENCE [LARGE SCALE GENOMIC DNA]</scope>
    <source>
        <strain evidence="4">soil36-7</strain>
    </source>
</reference>
<dbReference type="PANTHER" id="PTHR12526">
    <property type="entry name" value="GLYCOSYLTRANSFERASE"/>
    <property type="match status" value="1"/>
</dbReference>
<dbReference type="PANTHER" id="PTHR12526:SF630">
    <property type="entry name" value="GLYCOSYLTRANSFERASE"/>
    <property type="match status" value="1"/>
</dbReference>
<dbReference type="Pfam" id="PF13579">
    <property type="entry name" value="Glyco_trans_4_4"/>
    <property type="match status" value="1"/>
</dbReference>
<dbReference type="Gene3D" id="3.40.50.2000">
    <property type="entry name" value="Glycogen Phosphorylase B"/>
    <property type="match status" value="2"/>
</dbReference>
<evidence type="ECO:0000259" key="2">
    <source>
        <dbReference type="Pfam" id="PF13579"/>
    </source>
</evidence>